<dbReference type="EMBL" id="JBANQN010000012">
    <property type="protein sequence ID" value="KAK6774071.1"/>
    <property type="molecule type" value="Genomic_DNA"/>
</dbReference>
<dbReference type="Proteomes" id="UP001371456">
    <property type="component" value="Unassembled WGS sequence"/>
</dbReference>
<comment type="caution">
    <text evidence="1">The sequence shown here is derived from an EMBL/GenBank/DDBJ whole genome shotgun (WGS) entry which is preliminary data.</text>
</comment>
<accession>A0AAN8XZT5</accession>
<dbReference type="AlphaFoldDB" id="A0AAN8XZT5"/>
<organism evidence="1 2">
    <name type="scientific">Solanum bulbocastanum</name>
    <name type="common">Wild potato</name>
    <dbReference type="NCBI Taxonomy" id="147425"/>
    <lineage>
        <taxon>Eukaryota</taxon>
        <taxon>Viridiplantae</taxon>
        <taxon>Streptophyta</taxon>
        <taxon>Embryophyta</taxon>
        <taxon>Tracheophyta</taxon>
        <taxon>Spermatophyta</taxon>
        <taxon>Magnoliopsida</taxon>
        <taxon>eudicotyledons</taxon>
        <taxon>Gunneridae</taxon>
        <taxon>Pentapetalae</taxon>
        <taxon>asterids</taxon>
        <taxon>lamiids</taxon>
        <taxon>Solanales</taxon>
        <taxon>Solanaceae</taxon>
        <taxon>Solanoideae</taxon>
        <taxon>Solaneae</taxon>
        <taxon>Solanum</taxon>
    </lineage>
</organism>
<protein>
    <submittedName>
        <fullName evidence="1">Uncharacterized protein</fullName>
    </submittedName>
</protein>
<name>A0AAN8XZT5_SOLBU</name>
<proteinExistence type="predicted"/>
<reference evidence="1 2" key="1">
    <citation type="submission" date="2024-02" db="EMBL/GenBank/DDBJ databases">
        <title>de novo genome assembly of Solanum bulbocastanum strain 11H21.</title>
        <authorList>
            <person name="Hosaka A.J."/>
        </authorList>
    </citation>
    <scope>NUCLEOTIDE SEQUENCE [LARGE SCALE GENOMIC DNA]</scope>
    <source>
        <tissue evidence="1">Young leaves</tissue>
    </source>
</reference>
<sequence length="49" mass="5714">MSSVPSKDQCRPESPYMHHKRDAVLDKREVSTCEIVVSSCYRHTVIFLF</sequence>
<keyword evidence="2" id="KW-1185">Reference proteome</keyword>
<evidence type="ECO:0000313" key="1">
    <source>
        <dbReference type="EMBL" id="KAK6774071.1"/>
    </source>
</evidence>
<evidence type="ECO:0000313" key="2">
    <source>
        <dbReference type="Proteomes" id="UP001371456"/>
    </source>
</evidence>
<gene>
    <name evidence="1" type="ORF">RDI58_029310</name>
</gene>